<proteinExistence type="predicted"/>
<reference evidence="2" key="1">
    <citation type="journal article" date="2023" name="Front. Plant Sci.">
        <title>Chromosomal-level genome assembly of Melastoma candidum provides insights into trichome evolution.</title>
        <authorList>
            <person name="Zhong Y."/>
            <person name="Wu W."/>
            <person name="Sun C."/>
            <person name="Zou P."/>
            <person name="Liu Y."/>
            <person name="Dai S."/>
            <person name="Zhou R."/>
        </authorList>
    </citation>
    <scope>NUCLEOTIDE SEQUENCE [LARGE SCALE GENOMIC DNA]</scope>
</reference>
<dbReference type="Proteomes" id="UP001057402">
    <property type="component" value="Chromosome 3"/>
</dbReference>
<evidence type="ECO:0000313" key="2">
    <source>
        <dbReference type="Proteomes" id="UP001057402"/>
    </source>
</evidence>
<gene>
    <name evidence="1" type="ORF">MLD38_007657</name>
</gene>
<comment type="caution">
    <text evidence="1">The sequence shown here is derived from an EMBL/GenBank/DDBJ whole genome shotgun (WGS) entry which is preliminary data.</text>
</comment>
<dbReference type="EMBL" id="CM042882">
    <property type="protein sequence ID" value="KAI4381597.1"/>
    <property type="molecule type" value="Genomic_DNA"/>
</dbReference>
<accession>A0ACB9RRI3</accession>
<sequence>MASAKQEYASRDNIHTSDIVIDHCIFLPPLLTHADAHGNFCSRRAVGVSSLLLFYSLNNAYTHLVNGAKANKKGGKRQFNVLVDVYEENHPI</sequence>
<evidence type="ECO:0000313" key="1">
    <source>
        <dbReference type="EMBL" id="KAI4381597.1"/>
    </source>
</evidence>
<keyword evidence="2" id="KW-1185">Reference proteome</keyword>
<protein>
    <submittedName>
        <fullName evidence="1">Uncharacterized protein</fullName>
    </submittedName>
</protein>
<name>A0ACB9RRI3_9MYRT</name>
<organism evidence="1 2">
    <name type="scientific">Melastoma candidum</name>
    <dbReference type="NCBI Taxonomy" id="119954"/>
    <lineage>
        <taxon>Eukaryota</taxon>
        <taxon>Viridiplantae</taxon>
        <taxon>Streptophyta</taxon>
        <taxon>Embryophyta</taxon>
        <taxon>Tracheophyta</taxon>
        <taxon>Spermatophyta</taxon>
        <taxon>Magnoliopsida</taxon>
        <taxon>eudicotyledons</taxon>
        <taxon>Gunneridae</taxon>
        <taxon>Pentapetalae</taxon>
        <taxon>rosids</taxon>
        <taxon>malvids</taxon>
        <taxon>Myrtales</taxon>
        <taxon>Melastomataceae</taxon>
        <taxon>Melastomatoideae</taxon>
        <taxon>Melastomateae</taxon>
        <taxon>Melastoma</taxon>
    </lineage>
</organism>